<feature type="transmembrane region" description="Helical" evidence="10">
    <location>
        <begin position="409"/>
        <end position="430"/>
    </location>
</feature>
<name>A0ABV1RY72_9BACT</name>
<comment type="subcellular location">
    <subcellularLocation>
        <location evidence="1">Cell membrane</location>
        <topology evidence="1">Multi-pass membrane protein</topology>
    </subcellularLocation>
</comment>
<evidence type="ECO:0000256" key="6">
    <source>
        <dbReference type="ARBA" id="ARBA00022989"/>
    </source>
</evidence>
<feature type="transmembrane region" description="Helical" evidence="10">
    <location>
        <begin position="185"/>
        <end position="208"/>
    </location>
</feature>
<dbReference type="PANTHER" id="PTHR43298:SF2">
    <property type="entry name" value="FMN_FAD EXPORTER YEEO-RELATED"/>
    <property type="match status" value="1"/>
</dbReference>
<feature type="transmembrane region" description="Helical" evidence="10">
    <location>
        <begin position="77"/>
        <end position="94"/>
    </location>
</feature>
<dbReference type="Pfam" id="PF01554">
    <property type="entry name" value="MatE"/>
    <property type="match status" value="2"/>
</dbReference>
<evidence type="ECO:0000256" key="3">
    <source>
        <dbReference type="ARBA" id="ARBA00022449"/>
    </source>
</evidence>
<keyword evidence="6 10" id="KW-1133">Transmembrane helix</keyword>
<evidence type="ECO:0000256" key="10">
    <source>
        <dbReference type="SAM" id="Phobius"/>
    </source>
</evidence>
<proteinExistence type="predicted"/>
<feature type="transmembrane region" description="Helical" evidence="10">
    <location>
        <begin position="436"/>
        <end position="456"/>
    </location>
</feature>
<dbReference type="NCBIfam" id="TIGR00797">
    <property type="entry name" value="matE"/>
    <property type="match status" value="1"/>
</dbReference>
<keyword evidence="5 10" id="KW-0812">Transmembrane</keyword>
<feature type="transmembrane region" description="Helical" evidence="10">
    <location>
        <begin position="33"/>
        <end position="57"/>
    </location>
</feature>
<dbReference type="EMBL" id="JBEOKT010000022">
    <property type="protein sequence ID" value="MER2999356.1"/>
    <property type="molecule type" value="Genomic_DNA"/>
</dbReference>
<dbReference type="Proteomes" id="UP001476807">
    <property type="component" value="Unassembled WGS sequence"/>
</dbReference>
<protein>
    <recommendedName>
        <fullName evidence="9">Multidrug-efflux transporter</fullName>
    </recommendedName>
</protein>
<evidence type="ECO:0000256" key="2">
    <source>
        <dbReference type="ARBA" id="ARBA00022448"/>
    </source>
</evidence>
<feature type="transmembrane region" description="Helical" evidence="10">
    <location>
        <begin position="333"/>
        <end position="357"/>
    </location>
</feature>
<evidence type="ECO:0000313" key="11">
    <source>
        <dbReference type="EMBL" id="MER2999356.1"/>
    </source>
</evidence>
<dbReference type="RefSeq" id="WP_350414109.1">
    <property type="nucleotide sequence ID" value="NZ_JBEOKT010000022.1"/>
</dbReference>
<keyword evidence="8 10" id="KW-0472">Membrane</keyword>
<dbReference type="InterPro" id="IPR050222">
    <property type="entry name" value="MATE_MdtK"/>
</dbReference>
<feature type="transmembrane region" description="Helical" evidence="10">
    <location>
        <begin position="214"/>
        <end position="236"/>
    </location>
</feature>
<dbReference type="InterPro" id="IPR002528">
    <property type="entry name" value="MATE_fam"/>
</dbReference>
<dbReference type="PANTHER" id="PTHR43298">
    <property type="entry name" value="MULTIDRUG RESISTANCE PROTEIN NORM-RELATED"/>
    <property type="match status" value="1"/>
</dbReference>
<evidence type="ECO:0000256" key="7">
    <source>
        <dbReference type="ARBA" id="ARBA00023065"/>
    </source>
</evidence>
<evidence type="ECO:0000256" key="8">
    <source>
        <dbReference type="ARBA" id="ARBA00023136"/>
    </source>
</evidence>
<feature type="transmembrane region" description="Helical" evidence="10">
    <location>
        <begin position="248"/>
        <end position="271"/>
    </location>
</feature>
<accession>A0ABV1RY72</accession>
<feature type="transmembrane region" description="Helical" evidence="10">
    <location>
        <begin position="291"/>
        <end position="312"/>
    </location>
</feature>
<gene>
    <name evidence="11" type="ORF">ABS362_17520</name>
</gene>
<keyword evidence="3" id="KW-0050">Antiport</keyword>
<evidence type="ECO:0000256" key="5">
    <source>
        <dbReference type="ARBA" id="ARBA00022692"/>
    </source>
</evidence>
<feature type="transmembrane region" description="Helical" evidence="10">
    <location>
        <begin position="377"/>
        <end position="397"/>
    </location>
</feature>
<keyword evidence="2" id="KW-0813">Transport</keyword>
<keyword evidence="7" id="KW-0406">Ion transport</keyword>
<evidence type="ECO:0000313" key="12">
    <source>
        <dbReference type="Proteomes" id="UP001476807"/>
    </source>
</evidence>
<comment type="caution">
    <text evidence="11">The sequence shown here is derived from an EMBL/GenBank/DDBJ whole genome shotgun (WGS) entry which is preliminary data.</text>
</comment>
<keyword evidence="12" id="KW-1185">Reference proteome</keyword>
<feature type="transmembrane region" description="Helical" evidence="10">
    <location>
        <begin position="152"/>
        <end position="173"/>
    </location>
</feature>
<dbReference type="InterPro" id="IPR048279">
    <property type="entry name" value="MdtK-like"/>
</dbReference>
<evidence type="ECO:0000256" key="9">
    <source>
        <dbReference type="ARBA" id="ARBA00031636"/>
    </source>
</evidence>
<keyword evidence="4" id="KW-1003">Cell membrane</keyword>
<reference evidence="11 12" key="1">
    <citation type="submission" date="2024-06" db="EMBL/GenBank/DDBJ databases">
        <title>Pontibacter populi HYL7-15.</title>
        <authorList>
            <person name="Kim M.K."/>
        </authorList>
    </citation>
    <scope>NUCLEOTIDE SEQUENCE [LARGE SCALE GENOMIC DNA]</scope>
    <source>
        <strain evidence="11 12">HYL7-15</strain>
    </source>
</reference>
<sequence>MFSDKASEYFQLVWAAIKGKEQDYTTLGIRRSIVLLAIPMILEMLMESLFAVVDIFFVGRLGADALATVGLTESILMLIYAVGMGISIAATAMVSRRYGEKNYHKAGNITFQLLVTGTGLAFLLGAVAFYFAPEILTLMGATPEVVSTGVNYARIIFAGNFPIILLFLINGAFRGAGLPHLAMRALWIANSVNIVLDPILIFGMGSFTGLGLEGAAWATTIGRSVGVAYQLYHLLNGKHSLKILRKNLVIRFSVILKILKVSSGGIGQYLIDSASWIFLTRIIAEFGSNALAGYTIAFRIIIFTLLPAWGLSSAAATLVGQNLGALKARRAEVAVWLTARYNVIFMAIVTLVFLLFGEKLSAFFSQDPEVISIASEALKIITLGYVFFGLGMVMIQAFNGAGDTRTPALINIGVLWLLEIPLAYFLALILELEATGIFIAIAICHSFHALVSWWFFRQGKWKRTRL</sequence>
<feature type="transmembrane region" description="Helical" evidence="10">
    <location>
        <begin position="106"/>
        <end position="132"/>
    </location>
</feature>
<organism evidence="11 12">
    <name type="scientific">Pontibacter populi</name>
    <dbReference type="NCBI Taxonomy" id="890055"/>
    <lineage>
        <taxon>Bacteria</taxon>
        <taxon>Pseudomonadati</taxon>
        <taxon>Bacteroidota</taxon>
        <taxon>Cytophagia</taxon>
        <taxon>Cytophagales</taxon>
        <taxon>Hymenobacteraceae</taxon>
        <taxon>Pontibacter</taxon>
    </lineage>
</organism>
<evidence type="ECO:0000256" key="1">
    <source>
        <dbReference type="ARBA" id="ARBA00004651"/>
    </source>
</evidence>
<dbReference type="PIRSF" id="PIRSF006603">
    <property type="entry name" value="DinF"/>
    <property type="match status" value="1"/>
</dbReference>
<dbReference type="CDD" id="cd13139">
    <property type="entry name" value="MATE_like_14"/>
    <property type="match status" value="1"/>
</dbReference>
<evidence type="ECO:0000256" key="4">
    <source>
        <dbReference type="ARBA" id="ARBA00022475"/>
    </source>
</evidence>